<evidence type="ECO:0000313" key="10">
    <source>
        <dbReference type="EMBL" id="KAG7570424.1"/>
    </source>
</evidence>
<dbReference type="GO" id="GO:0005737">
    <property type="term" value="C:cytoplasm"/>
    <property type="evidence" value="ECO:0007669"/>
    <property type="project" value="TreeGrafter"/>
</dbReference>
<keyword evidence="11" id="KW-1185">Reference proteome</keyword>
<sequence>MSSSSTQYQLEMRNYTCPECDIMLRVLSSPSASPPYCPLCNIVSSFTYSTPFEVGPNDFEDDEESHQFLDSIESLPTVEISSSMLSCASSDDSTLPCAICREDFVVGESARKLPCNHLYHNDCIIPWLTSHNSCPLCRFELPVASIGDDSDLTMWFDALTLEDDLEEDTGVTLALNNFIFQGDDMKSSTKLISMERARQCLARNDEGQVVFHARASFPRVDSLMTAALRCVLWTLEALRNLHINRVEIVYDNVAAMEAINNPKERPKYCILTGLNSWECHRVAVSANKVASAIARNVTRDGRLQSYLALEGFSWLHYQVLSEA</sequence>
<dbReference type="GO" id="GO:0016567">
    <property type="term" value="P:protein ubiquitination"/>
    <property type="evidence" value="ECO:0007669"/>
    <property type="project" value="TreeGrafter"/>
</dbReference>
<dbReference type="PROSITE" id="PS50089">
    <property type="entry name" value="ZF_RING_2"/>
    <property type="match status" value="1"/>
</dbReference>
<dbReference type="PANTHER" id="PTHR15710">
    <property type="entry name" value="E3 UBIQUITIN-PROTEIN LIGASE PRAJA"/>
    <property type="match status" value="1"/>
</dbReference>
<comment type="catalytic activity">
    <reaction evidence="1">
        <text>S-ubiquitinyl-[E2 ubiquitin-conjugating enzyme]-L-cysteine + [acceptor protein]-L-lysine = [E2 ubiquitin-conjugating enzyme]-L-cysteine + N(6)-ubiquitinyl-[acceptor protein]-L-lysine.</text>
        <dbReference type="EC" id="2.3.2.27"/>
    </reaction>
</comment>
<proteinExistence type="predicted"/>
<evidence type="ECO:0000256" key="5">
    <source>
        <dbReference type="ARBA" id="ARBA00022771"/>
    </source>
</evidence>
<dbReference type="EMBL" id="JAEFBK010000009">
    <property type="protein sequence ID" value="KAG7570424.1"/>
    <property type="molecule type" value="Genomic_DNA"/>
</dbReference>
<dbReference type="Proteomes" id="UP000694240">
    <property type="component" value="Chromosome 9"/>
</dbReference>
<keyword evidence="3" id="KW-0808">Transferase</keyword>
<organism evidence="10 11">
    <name type="scientific">Arabidopsis thaliana x Arabidopsis arenosa</name>
    <dbReference type="NCBI Taxonomy" id="1240361"/>
    <lineage>
        <taxon>Eukaryota</taxon>
        <taxon>Viridiplantae</taxon>
        <taxon>Streptophyta</taxon>
        <taxon>Embryophyta</taxon>
        <taxon>Tracheophyta</taxon>
        <taxon>Spermatophyta</taxon>
        <taxon>Magnoliopsida</taxon>
        <taxon>eudicotyledons</taxon>
        <taxon>Gunneridae</taxon>
        <taxon>Pentapetalae</taxon>
        <taxon>rosids</taxon>
        <taxon>malvids</taxon>
        <taxon>Brassicales</taxon>
        <taxon>Brassicaceae</taxon>
        <taxon>Camelineae</taxon>
        <taxon>Arabidopsis</taxon>
    </lineage>
</organism>
<evidence type="ECO:0000259" key="9">
    <source>
        <dbReference type="PROSITE" id="PS50089"/>
    </source>
</evidence>
<feature type="domain" description="RING-type" evidence="9">
    <location>
        <begin position="97"/>
        <end position="138"/>
    </location>
</feature>
<evidence type="ECO:0000313" key="11">
    <source>
        <dbReference type="Proteomes" id="UP000694240"/>
    </source>
</evidence>
<evidence type="ECO:0000256" key="3">
    <source>
        <dbReference type="ARBA" id="ARBA00022679"/>
    </source>
</evidence>
<evidence type="ECO:0000256" key="6">
    <source>
        <dbReference type="ARBA" id="ARBA00022786"/>
    </source>
</evidence>
<dbReference type="SMART" id="SM00184">
    <property type="entry name" value="RING"/>
    <property type="match status" value="1"/>
</dbReference>
<keyword evidence="5 8" id="KW-0863">Zinc-finger</keyword>
<dbReference type="Pfam" id="PF13639">
    <property type="entry name" value="zf-RING_2"/>
    <property type="match status" value="1"/>
</dbReference>
<keyword evidence="4" id="KW-0479">Metal-binding</keyword>
<keyword evidence="7" id="KW-0862">Zinc</keyword>
<dbReference type="InterPro" id="IPR001841">
    <property type="entry name" value="Znf_RING"/>
</dbReference>
<evidence type="ECO:0000256" key="8">
    <source>
        <dbReference type="PROSITE-ProRule" id="PRU00175"/>
    </source>
</evidence>
<protein>
    <recommendedName>
        <fullName evidence="2">RING-type E3 ubiquitin transferase</fullName>
        <ecNumber evidence="2">2.3.2.27</ecNumber>
    </recommendedName>
</protein>
<evidence type="ECO:0000256" key="1">
    <source>
        <dbReference type="ARBA" id="ARBA00000900"/>
    </source>
</evidence>
<evidence type="ECO:0000256" key="7">
    <source>
        <dbReference type="ARBA" id="ARBA00022833"/>
    </source>
</evidence>
<gene>
    <name evidence="10" type="ORF">ISN45_Aa04g030240</name>
</gene>
<dbReference type="AlphaFoldDB" id="A0A8T2AEE8"/>
<accession>A0A8T2AEE8</accession>
<dbReference type="PANTHER" id="PTHR15710:SF230">
    <property type="entry name" value="OS08G0464400 PROTEIN"/>
    <property type="match status" value="1"/>
</dbReference>
<evidence type="ECO:0000256" key="4">
    <source>
        <dbReference type="ARBA" id="ARBA00022723"/>
    </source>
</evidence>
<dbReference type="GO" id="GO:0061630">
    <property type="term" value="F:ubiquitin protein ligase activity"/>
    <property type="evidence" value="ECO:0007669"/>
    <property type="project" value="UniProtKB-EC"/>
</dbReference>
<name>A0A8T2AEE8_9BRAS</name>
<dbReference type="EC" id="2.3.2.27" evidence="2"/>
<reference evidence="10 11" key="1">
    <citation type="submission" date="2020-12" db="EMBL/GenBank/DDBJ databases">
        <title>Concerted genomic and epigenomic changes stabilize Arabidopsis allopolyploids.</title>
        <authorList>
            <person name="Chen Z."/>
        </authorList>
    </citation>
    <scope>NUCLEOTIDE SEQUENCE [LARGE SCALE GENOMIC DNA]</scope>
    <source>
        <strain evidence="10">Allo738</strain>
        <tissue evidence="10">Leaf</tissue>
    </source>
</reference>
<keyword evidence="6" id="KW-0833">Ubl conjugation pathway</keyword>
<evidence type="ECO:0000256" key="2">
    <source>
        <dbReference type="ARBA" id="ARBA00012483"/>
    </source>
</evidence>
<dbReference type="GO" id="GO:0008270">
    <property type="term" value="F:zinc ion binding"/>
    <property type="evidence" value="ECO:0007669"/>
    <property type="project" value="UniProtKB-KW"/>
</dbReference>
<dbReference type="FunFam" id="3.30.40.10:FF:000127">
    <property type="entry name" value="E3 ubiquitin-protein ligase RNF181"/>
    <property type="match status" value="1"/>
</dbReference>
<comment type="caution">
    <text evidence="10">The sequence shown here is derived from an EMBL/GenBank/DDBJ whole genome shotgun (WGS) entry which is preliminary data.</text>
</comment>